<evidence type="ECO:0000313" key="2">
    <source>
        <dbReference type="Proteomes" id="UP000188533"/>
    </source>
</evidence>
<evidence type="ECO:0000313" key="1">
    <source>
        <dbReference type="EMBL" id="GAW05645.1"/>
    </source>
</evidence>
<reference evidence="1 2" key="2">
    <citation type="submission" date="2017-02" db="EMBL/GenBank/DDBJ databases">
        <title>A genome survey and senescence transcriptome analysis in Lentinula edodes.</title>
        <authorList>
            <person name="Sakamoto Y."/>
            <person name="Nakade K."/>
            <person name="Sato S."/>
            <person name="Yoshida Y."/>
            <person name="Miyazaki K."/>
            <person name="Natsume S."/>
            <person name="Konno N."/>
        </authorList>
    </citation>
    <scope>NUCLEOTIDE SEQUENCE [LARGE SCALE GENOMIC DNA]</scope>
    <source>
        <strain evidence="1 2">NBRC 111202</strain>
    </source>
</reference>
<gene>
    <name evidence="1" type="ORF">LENED_007514</name>
</gene>
<sequence length="74" mass="8532">MLSAEGFRVQQFVLATHKQGRGWCILRCITSAVFEKKVNNIMSFVIEGFYLSQVRTPFSSQRNIRVLFDRSNSS</sequence>
<comment type="caution">
    <text evidence="1">The sequence shown here is derived from an EMBL/GenBank/DDBJ whole genome shotgun (WGS) entry which is preliminary data.</text>
</comment>
<proteinExistence type="predicted"/>
<accession>A0A1Q3EEJ9</accession>
<reference evidence="1 2" key="1">
    <citation type="submission" date="2016-08" db="EMBL/GenBank/DDBJ databases">
        <authorList>
            <consortium name="Lentinula edodes genome sequencing consortium"/>
            <person name="Sakamoto Y."/>
            <person name="Nakade K."/>
            <person name="Sato S."/>
            <person name="Yoshida Y."/>
            <person name="Miyazaki K."/>
            <person name="Natsume S."/>
            <person name="Konno N."/>
        </authorList>
    </citation>
    <scope>NUCLEOTIDE SEQUENCE [LARGE SCALE GENOMIC DNA]</scope>
    <source>
        <strain evidence="1 2">NBRC 111202</strain>
    </source>
</reference>
<organism evidence="1 2">
    <name type="scientific">Lentinula edodes</name>
    <name type="common">Shiitake mushroom</name>
    <name type="synonym">Lentinus edodes</name>
    <dbReference type="NCBI Taxonomy" id="5353"/>
    <lineage>
        <taxon>Eukaryota</taxon>
        <taxon>Fungi</taxon>
        <taxon>Dikarya</taxon>
        <taxon>Basidiomycota</taxon>
        <taxon>Agaricomycotina</taxon>
        <taxon>Agaricomycetes</taxon>
        <taxon>Agaricomycetidae</taxon>
        <taxon>Agaricales</taxon>
        <taxon>Marasmiineae</taxon>
        <taxon>Omphalotaceae</taxon>
        <taxon>Lentinula</taxon>
    </lineage>
</organism>
<dbReference type="AlphaFoldDB" id="A0A1Q3EEJ9"/>
<protein>
    <submittedName>
        <fullName evidence="1">Uncharacterized protein</fullName>
    </submittedName>
</protein>
<keyword evidence="2" id="KW-1185">Reference proteome</keyword>
<dbReference type="EMBL" id="BDGU01000258">
    <property type="protein sequence ID" value="GAW05645.1"/>
    <property type="molecule type" value="Genomic_DNA"/>
</dbReference>
<dbReference type="Proteomes" id="UP000188533">
    <property type="component" value="Unassembled WGS sequence"/>
</dbReference>
<name>A0A1Q3EEJ9_LENED</name>